<evidence type="ECO:0000313" key="1">
    <source>
        <dbReference type="EMBL" id="KJV85710.1"/>
    </source>
</evidence>
<sequence length="48" mass="5686">MVMSLKAYFLQDPFMRLKRNSRCSEVHPIIYPGDNKRGIHEEMGSFVR</sequence>
<name>A0A0F3PZA5_ANAPH</name>
<dbReference type="PATRIC" id="fig|1359157.3.peg.763"/>
<reference evidence="1 2" key="1">
    <citation type="submission" date="2015-01" db="EMBL/GenBank/DDBJ databases">
        <title>Genome Sequencing of Rickettsiales.</title>
        <authorList>
            <person name="Daugherty S.C."/>
            <person name="Su Q."/>
            <person name="Abolude K."/>
            <person name="Beier-Sexton M."/>
            <person name="Carlyon J.A."/>
            <person name="Carter R."/>
            <person name="Day N.P."/>
            <person name="Dumler S.J."/>
            <person name="Dyachenko V."/>
            <person name="Godinez A."/>
            <person name="Kurtti T.J."/>
            <person name="Lichay M."/>
            <person name="Mullins K.E."/>
            <person name="Ott S."/>
            <person name="Pappas-Brown V."/>
            <person name="Paris D.H."/>
            <person name="Patel P."/>
            <person name="Richards A.L."/>
            <person name="Sadzewicz L."/>
            <person name="Sears K."/>
            <person name="Seidman D."/>
            <person name="Sengamalay N."/>
            <person name="Stenos J."/>
            <person name="Tallon L.J."/>
            <person name="Vincent G."/>
            <person name="Fraser C.M."/>
            <person name="Munderloh U."/>
            <person name="Dunning-Hotopp J.C."/>
        </authorList>
    </citation>
    <scope>NUCLEOTIDE SEQUENCE [LARGE SCALE GENOMIC DNA]</scope>
    <source>
        <strain evidence="1 2">CRT53-1</strain>
    </source>
</reference>
<comment type="caution">
    <text evidence="1">The sequence shown here is derived from an EMBL/GenBank/DDBJ whole genome shotgun (WGS) entry which is preliminary data.</text>
</comment>
<dbReference type="EMBL" id="LAOD01000022">
    <property type="protein sequence ID" value="KJV85710.1"/>
    <property type="molecule type" value="Genomic_DNA"/>
</dbReference>
<accession>A0A0F3PZA5</accession>
<dbReference type="AlphaFoldDB" id="A0A0F3PZA5"/>
<evidence type="ECO:0000313" key="2">
    <source>
        <dbReference type="Proteomes" id="UP000033722"/>
    </source>
</evidence>
<organism evidence="1 2">
    <name type="scientific">Anaplasma phagocytophilum str. CRT53-1</name>
    <dbReference type="NCBI Taxonomy" id="1359157"/>
    <lineage>
        <taxon>Bacteria</taxon>
        <taxon>Pseudomonadati</taxon>
        <taxon>Pseudomonadota</taxon>
        <taxon>Alphaproteobacteria</taxon>
        <taxon>Rickettsiales</taxon>
        <taxon>Anaplasmataceae</taxon>
        <taxon>Anaplasma</taxon>
        <taxon>phagocytophilum group</taxon>
    </lineage>
</organism>
<gene>
    <name evidence="1" type="ORF">APHCRT_0978</name>
</gene>
<dbReference type="Proteomes" id="UP000033722">
    <property type="component" value="Unassembled WGS sequence"/>
</dbReference>
<proteinExistence type="predicted"/>
<protein>
    <submittedName>
        <fullName evidence="1">Uncharacterized protein</fullName>
    </submittedName>
</protein>